<dbReference type="Ensembl" id="ENSNBRT00000016452.1">
    <property type="protein sequence ID" value="ENSNBRP00000016020.1"/>
    <property type="gene ID" value="ENSNBRG00000012375.1"/>
</dbReference>
<dbReference type="PROSITE" id="PS50089">
    <property type="entry name" value="ZF_RING_2"/>
    <property type="match status" value="2"/>
</dbReference>
<organism evidence="7 8">
    <name type="scientific">Neolamprologus brichardi</name>
    <name type="common">Fairy cichlid</name>
    <name type="synonym">Lamprologus brichardi</name>
    <dbReference type="NCBI Taxonomy" id="32507"/>
    <lineage>
        <taxon>Eukaryota</taxon>
        <taxon>Metazoa</taxon>
        <taxon>Chordata</taxon>
        <taxon>Craniata</taxon>
        <taxon>Vertebrata</taxon>
        <taxon>Euteleostomi</taxon>
        <taxon>Actinopterygii</taxon>
        <taxon>Neopterygii</taxon>
        <taxon>Teleostei</taxon>
        <taxon>Neoteleostei</taxon>
        <taxon>Acanthomorphata</taxon>
        <taxon>Ovalentaria</taxon>
        <taxon>Cichlomorphae</taxon>
        <taxon>Cichliformes</taxon>
        <taxon>Cichlidae</taxon>
        <taxon>African cichlids</taxon>
        <taxon>Pseudocrenilabrinae</taxon>
        <taxon>Lamprologini</taxon>
        <taxon>Neolamprologus</taxon>
    </lineage>
</organism>
<keyword evidence="8" id="KW-1185">Reference proteome</keyword>
<dbReference type="CDD" id="cd16513">
    <property type="entry name" value="RING-HC_LONFs_rpt1"/>
    <property type="match status" value="1"/>
</dbReference>
<dbReference type="GeneTree" id="ENSGT00440000033329"/>
<dbReference type="Bgee" id="ENSNBRG00000012375">
    <property type="expression patterns" value="Expressed in blood and 9 other cell types or tissues"/>
</dbReference>
<dbReference type="Proteomes" id="UP000261580">
    <property type="component" value="Unassembled WGS sequence"/>
</dbReference>
<dbReference type="STRING" id="32507.ENSNBRP00000016020"/>
<dbReference type="InterPro" id="IPR015947">
    <property type="entry name" value="PUA-like_sf"/>
</dbReference>
<feature type="domain" description="Lon N-terminal" evidence="6">
    <location>
        <begin position="382"/>
        <end position="591"/>
    </location>
</feature>
<dbReference type="PANTHER" id="PTHR23327:SF5">
    <property type="entry name" value="LON PEPTIDASE N-TERMINAL DOMAIN AND RING FINGER PROTEIN 2"/>
    <property type="match status" value="1"/>
</dbReference>
<dbReference type="OMA" id="QNSGECE"/>
<reference evidence="7" key="2">
    <citation type="submission" date="2025-09" db="UniProtKB">
        <authorList>
            <consortium name="Ensembl"/>
        </authorList>
    </citation>
    <scope>IDENTIFICATION</scope>
</reference>
<dbReference type="SMART" id="SM00464">
    <property type="entry name" value="LON"/>
    <property type="match status" value="1"/>
</dbReference>
<dbReference type="GO" id="GO:0061630">
    <property type="term" value="F:ubiquitin protein ligase activity"/>
    <property type="evidence" value="ECO:0007669"/>
    <property type="project" value="TreeGrafter"/>
</dbReference>
<protein>
    <submittedName>
        <fullName evidence="7">Si:ch1073-440b2.1</fullName>
    </submittedName>
</protein>
<keyword evidence="3" id="KW-0862">Zinc</keyword>
<evidence type="ECO:0000256" key="1">
    <source>
        <dbReference type="ARBA" id="ARBA00022723"/>
    </source>
</evidence>
<sequence>SNSTRTEMFVHPLSNPGAAGICPEMLEVAEEASRAGDFNLAVEIYSSQLADLQQPDRGLCLRKADSLSRAGRISEALDSYCTAASLGKLRPEELQLLVETIARTLREKELGIHATVNGSNKSSSGEDGFQNSGECEDDEALDLFSCHLCKCLLHEPTTVECGHTFCKRCTDDDSVTNCVHCKQNLSRKEGLPNGRRINVVLSGLLDKLFATESKARKLWIEGEDSWKKQNLLDALEKYNGAVDLGKTLHLEMQNFSQRNLALLKLVLRMIIYCADDGEIRQTTAACGGRSVPAELLDSGDLECSLCMRLFYEPVATPCGHTFCLKCLERCLDHNPNCPLCKENLSEYLASRGYNKTLLMEEVLQRYLGDELAERKKIHEEEMKELSNLNQEVPIFVCTMAFPTIPCPLHVFEPRYRLMIRRSMETGTKQFGMCIADELKGFADYGCMLQVRDVKFFPDGRSVVDTIGVSRFKVLSHGQRDGYNTAKIEYLEDKKVEGEELTELLKLHDSVYDQANGWFTSLKDNMKSQILSHFGHLPSKDPDPQASPSGPAWSWWLLAVLPLENRAQLTILAMTSLKDRLIAIRRVLIFVTRKRPR</sequence>
<dbReference type="PROSITE" id="PS00518">
    <property type="entry name" value="ZF_RING_1"/>
    <property type="match status" value="1"/>
</dbReference>
<accession>A0A3Q4H0W4</accession>
<dbReference type="GO" id="GO:0008270">
    <property type="term" value="F:zinc ion binding"/>
    <property type="evidence" value="ECO:0007669"/>
    <property type="project" value="UniProtKB-KW"/>
</dbReference>
<dbReference type="Gene3D" id="2.30.130.40">
    <property type="entry name" value="LON domain-like"/>
    <property type="match status" value="1"/>
</dbReference>
<dbReference type="CDD" id="cd16514">
    <property type="entry name" value="RING-HC_LONFs_rpt2"/>
    <property type="match status" value="1"/>
</dbReference>
<evidence type="ECO:0000313" key="7">
    <source>
        <dbReference type="Ensembl" id="ENSNBRP00000016020.1"/>
    </source>
</evidence>
<dbReference type="Gene3D" id="3.30.40.10">
    <property type="entry name" value="Zinc/RING finger domain, C3HC4 (zinc finger)"/>
    <property type="match status" value="2"/>
</dbReference>
<evidence type="ECO:0000259" key="6">
    <source>
        <dbReference type="PROSITE" id="PS51787"/>
    </source>
</evidence>
<evidence type="ECO:0000256" key="2">
    <source>
        <dbReference type="ARBA" id="ARBA00022771"/>
    </source>
</evidence>
<evidence type="ECO:0000313" key="8">
    <source>
        <dbReference type="Proteomes" id="UP000261580"/>
    </source>
</evidence>
<reference evidence="7" key="1">
    <citation type="submission" date="2025-08" db="UniProtKB">
        <authorList>
            <consortium name="Ensembl"/>
        </authorList>
    </citation>
    <scope>IDENTIFICATION</scope>
</reference>
<dbReference type="PROSITE" id="PS51787">
    <property type="entry name" value="LON_N"/>
    <property type="match status" value="1"/>
</dbReference>
<name>A0A3Q4H0W4_NEOBR</name>
<dbReference type="Pfam" id="PF02190">
    <property type="entry name" value="LON_substr_bdg"/>
    <property type="match status" value="1"/>
</dbReference>
<dbReference type="InterPro" id="IPR003111">
    <property type="entry name" value="Lon_prtase_N"/>
</dbReference>
<keyword evidence="1" id="KW-0479">Metal-binding</keyword>
<dbReference type="PANTHER" id="PTHR23327">
    <property type="entry name" value="RING FINGER PROTEIN 127"/>
    <property type="match status" value="1"/>
</dbReference>
<evidence type="ECO:0000256" key="4">
    <source>
        <dbReference type="PROSITE-ProRule" id="PRU00175"/>
    </source>
</evidence>
<evidence type="ECO:0000259" key="5">
    <source>
        <dbReference type="PROSITE" id="PS50089"/>
    </source>
</evidence>
<dbReference type="SMART" id="SM00184">
    <property type="entry name" value="RING"/>
    <property type="match status" value="2"/>
</dbReference>
<evidence type="ECO:0000256" key="3">
    <source>
        <dbReference type="ARBA" id="ARBA00022833"/>
    </source>
</evidence>
<feature type="domain" description="RING-type" evidence="5">
    <location>
        <begin position="146"/>
        <end position="182"/>
    </location>
</feature>
<dbReference type="AlphaFoldDB" id="A0A3Q4H0W4"/>
<dbReference type="Pfam" id="PF13923">
    <property type="entry name" value="zf-C3HC4_2"/>
    <property type="match status" value="1"/>
</dbReference>
<dbReference type="InterPro" id="IPR013083">
    <property type="entry name" value="Znf_RING/FYVE/PHD"/>
</dbReference>
<dbReference type="InterPro" id="IPR046336">
    <property type="entry name" value="Lon_prtase_N_sf"/>
</dbReference>
<feature type="domain" description="RING-type" evidence="5">
    <location>
        <begin position="303"/>
        <end position="341"/>
    </location>
</feature>
<dbReference type="InterPro" id="IPR001841">
    <property type="entry name" value="Znf_RING"/>
</dbReference>
<dbReference type="InterPro" id="IPR017907">
    <property type="entry name" value="Znf_RING_CS"/>
</dbReference>
<proteinExistence type="predicted"/>
<keyword evidence="2 4" id="KW-0863">Zinc-finger</keyword>
<dbReference type="SUPFAM" id="SSF57850">
    <property type="entry name" value="RING/U-box"/>
    <property type="match status" value="2"/>
</dbReference>
<dbReference type="SUPFAM" id="SSF88697">
    <property type="entry name" value="PUA domain-like"/>
    <property type="match status" value="1"/>
</dbReference>